<accession>A0ABW3CM25</accession>
<proteinExistence type="predicted"/>
<gene>
    <name evidence="1" type="ORF">ACFQ07_25340</name>
</gene>
<dbReference type="Gene3D" id="3.30.450.380">
    <property type="match status" value="1"/>
</dbReference>
<evidence type="ECO:0000313" key="2">
    <source>
        <dbReference type="Proteomes" id="UP001597083"/>
    </source>
</evidence>
<protein>
    <submittedName>
        <fullName evidence="1">CpaF family protein</fullName>
    </submittedName>
</protein>
<reference evidence="2" key="1">
    <citation type="journal article" date="2019" name="Int. J. Syst. Evol. Microbiol.">
        <title>The Global Catalogue of Microorganisms (GCM) 10K type strain sequencing project: providing services to taxonomists for standard genome sequencing and annotation.</title>
        <authorList>
            <consortium name="The Broad Institute Genomics Platform"/>
            <consortium name="The Broad Institute Genome Sequencing Center for Infectious Disease"/>
            <person name="Wu L."/>
            <person name="Ma J."/>
        </authorList>
    </citation>
    <scope>NUCLEOTIDE SEQUENCE [LARGE SCALE GENOMIC DNA]</scope>
    <source>
        <strain evidence="2">JCM 31696</strain>
    </source>
</reference>
<sequence length="157" mass="17605">MIREISQNLVDVLNDDVDRQRALALIEARVQGWAHDQMTSGRPVPSAQAQRQLARAVFDHRFGLGPLQPFLERSDVENIVVNGCDQTWITYTDGTKKPGPPVAENDERLVEWIQLLARRGNTGREFSHASPLLDVALSDGVRLAVVHWVSRQPHLAI</sequence>
<comment type="caution">
    <text evidence="1">The sequence shown here is derived from an EMBL/GenBank/DDBJ whole genome shotgun (WGS) entry which is preliminary data.</text>
</comment>
<evidence type="ECO:0000313" key="1">
    <source>
        <dbReference type="EMBL" id="MFD0855591.1"/>
    </source>
</evidence>
<dbReference type="Proteomes" id="UP001597083">
    <property type="component" value="Unassembled WGS sequence"/>
</dbReference>
<keyword evidence="2" id="KW-1185">Reference proteome</keyword>
<feature type="non-terminal residue" evidence="1">
    <location>
        <position position="157"/>
    </location>
</feature>
<name>A0ABW3CM25_9ACTN</name>
<organism evidence="1 2">
    <name type="scientific">Actinomadura adrarensis</name>
    <dbReference type="NCBI Taxonomy" id="1819600"/>
    <lineage>
        <taxon>Bacteria</taxon>
        <taxon>Bacillati</taxon>
        <taxon>Actinomycetota</taxon>
        <taxon>Actinomycetes</taxon>
        <taxon>Streptosporangiales</taxon>
        <taxon>Thermomonosporaceae</taxon>
        <taxon>Actinomadura</taxon>
    </lineage>
</organism>
<dbReference type="EMBL" id="JBHTIR010003676">
    <property type="protein sequence ID" value="MFD0855591.1"/>
    <property type="molecule type" value="Genomic_DNA"/>
</dbReference>